<sequence length="109" mass="12032">MLWVLSAIAATVTSYPYSSPQTPSYNSPSYEHKGPKYAPHPKPYVKSSPPPQYYTPSPKVNYKSPPPPYVYSSPPPPYYSPSPKVNYKSPPPPYVYSSPPPVLLSISKG</sequence>
<dbReference type="Proteomes" id="UP000078284">
    <property type="component" value="Chromosome 2"/>
</dbReference>
<organism evidence="2 3">
    <name type="scientific">Arabidopsis thaliana</name>
    <name type="common">Mouse-ear cress</name>
    <dbReference type="NCBI Taxonomy" id="3702"/>
    <lineage>
        <taxon>Eukaryota</taxon>
        <taxon>Viridiplantae</taxon>
        <taxon>Streptophyta</taxon>
        <taxon>Embryophyta</taxon>
        <taxon>Tracheophyta</taxon>
        <taxon>Spermatophyta</taxon>
        <taxon>Magnoliopsida</taxon>
        <taxon>eudicotyledons</taxon>
        <taxon>Gunneridae</taxon>
        <taxon>Pentapetalae</taxon>
        <taxon>rosids</taxon>
        <taxon>malvids</taxon>
        <taxon>Brassicales</taxon>
        <taxon>Brassicaceae</taxon>
        <taxon>Camelineae</taxon>
        <taxon>Arabidopsis</taxon>
    </lineage>
</organism>
<feature type="region of interest" description="Disordered" evidence="1">
    <location>
        <begin position="15"/>
        <end position="60"/>
    </location>
</feature>
<comment type="caution">
    <text evidence="2">The sequence shown here is derived from an EMBL/GenBank/DDBJ whole genome shotgun (WGS) entry which is preliminary data.</text>
</comment>
<evidence type="ECO:0000313" key="3">
    <source>
        <dbReference type="Proteomes" id="UP000078284"/>
    </source>
</evidence>
<name>A0A178VQD6_ARATH</name>
<gene>
    <name evidence="2" type="ordered locus">AXX17_At2g20680</name>
</gene>
<protein>
    <submittedName>
        <fullName evidence="2">EXT6</fullName>
    </submittedName>
</protein>
<reference evidence="3" key="1">
    <citation type="journal article" date="2016" name="Proc. Natl. Acad. Sci. U.S.A.">
        <title>Chromosome-level assembly of Arabidopsis thaliana Ler reveals the extent of translocation and inversion polymorphisms.</title>
        <authorList>
            <person name="Zapata L."/>
            <person name="Ding J."/>
            <person name="Willing E.M."/>
            <person name="Hartwig B."/>
            <person name="Bezdan D."/>
            <person name="Jiao W.B."/>
            <person name="Patel V."/>
            <person name="Velikkakam James G."/>
            <person name="Koornneef M."/>
            <person name="Ossowski S."/>
            <person name="Schneeberger K."/>
        </authorList>
    </citation>
    <scope>NUCLEOTIDE SEQUENCE [LARGE SCALE GENOMIC DNA]</scope>
    <source>
        <strain evidence="3">cv. Landsberg erecta</strain>
    </source>
</reference>
<dbReference type="EMBL" id="LUHQ01000002">
    <property type="protein sequence ID" value="OAP08016.1"/>
    <property type="molecule type" value="Genomic_DNA"/>
</dbReference>
<evidence type="ECO:0000313" key="2">
    <source>
        <dbReference type="EMBL" id="OAP08016.1"/>
    </source>
</evidence>
<feature type="compositionally biased region" description="Pro residues" evidence="1">
    <location>
        <begin position="38"/>
        <end position="53"/>
    </location>
</feature>
<feature type="compositionally biased region" description="Low complexity" evidence="1">
    <location>
        <begin position="15"/>
        <end position="29"/>
    </location>
</feature>
<proteinExistence type="predicted"/>
<accession>A0A178VQD6</accession>
<dbReference type="AlphaFoldDB" id="A0A178VQD6"/>
<dbReference type="PRINTS" id="PR01217">
    <property type="entry name" value="PRICHEXTENSN"/>
</dbReference>
<evidence type="ECO:0000256" key="1">
    <source>
        <dbReference type="SAM" id="MobiDB-lite"/>
    </source>
</evidence>